<dbReference type="CDD" id="cd00158">
    <property type="entry name" value="RHOD"/>
    <property type="match status" value="1"/>
</dbReference>
<dbReference type="InterPro" id="IPR001763">
    <property type="entry name" value="Rhodanese-like_dom"/>
</dbReference>
<dbReference type="PANTHER" id="PTHR43031">
    <property type="entry name" value="FAD-DEPENDENT OXIDOREDUCTASE"/>
    <property type="match status" value="1"/>
</dbReference>
<keyword evidence="1" id="KW-1133">Transmembrane helix</keyword>
<evidence type="ECO:0000313" key="3">
    <source>
        <dbReference type="EMBL" id="RJG03393.1"/>
    </source>
</evidence>
<sequence>MKFIIDNIWLFAVLLVSGGALLWPYLQTRGRKATLLQATQMINQGKTVVLDVRSAEDFAAGHIRNALNIPQQDLPKRLGELEKSRSKNIIVVCQAGVTSAKASAQLDKAGFKEVYSLSGGLSAWQAQGLPVAR</sequence>
<organism evidence="3 4">
    <name type="scientific">Noviherbaspirillum sedimenti</name>
    <dbReference type="NCBI Taxonomy" id="2320865"/>
    <lineage>
        <taxon>Bacteria</taxon>
        <taxon>Pseudomonadati</taxon>
        <taxon>Pseudomonadota</taxon>
        <taxon>Betaproteobacteria</taxon>
        <taxon>Burkholderiales</taxon>
        <taxon>Oxalobacteraceae</taxon>
        <taxon>Noviherbaspirillum</taxon>
    </lineage>
</organism>
<dbReference type="PROSITE" id="PS50206">
    <property type="entry name" value="RHODANESE_3"/>
    <property type="match status" value="1"/>
</dbReference>
<protein>
    <submittedName>
        <fullName evidence="3">Rhodanese-like domain-containing protein</fullName>
    </submittedName>
</protein>
<evidence type="ECO:0000259" key="2">
    <source>
        <dbReference type="PROSITE" id="PS50206"/>
    </source>
</evidence>
<dbReference type="AlphaFoldDB" id="A0A3A3G4H2"/>
<proteinExistence type="predicted"/>
<dbReference type="Gene3D" id="3.40.250.10">
    <property type="entry name" value="Rhodanese-like domain"/>
    <property type="match status" value="1"/>
</dbReference>
<gene>
    <name evidence="3" type="ORF">D3878_18820</name>
</gene>
<feature type="domain" description="Rhodanese" evidence="2">
    <location>
        <begin position="43"/>
        <end position="133"/>
    </location>
</feature>
<dbReference type="RefSeq" id="WP_119786887.1">
    <property type="nucleotide sequence ID" value="NZ_QYUQ01000002.1"/>
</dbReference>
<dbReference type="OrthoDB" id="1445766at2"/>
<accession>A0A3A3G4H2</accession>
<dbReference type="InterPro" id="IPR050229">
    <property type="entry name" value="GlpE_sulfurtransferase"/>
</dbReference>
<evidence type="ECO:0000256" key="1">
    <source>
        <dbReference type="SAM" id="Phobius"/>
    </source>
</evidence>
<dbReference type="Proteomes" id="UP000266327">
    <property type="component" value="Unassembled WGS sequence"/>
</dbReference>
<dbReference type="PANTHER" id="PTHR43031:SF18">
    <property type="entry name" value="RHODANESE-RELATED SULFURTRANSFERASES"/>
    <property type="match status" value="1"/>
</dbReference>
<dbReference type="Pfam" id="PF00581">
    <property type="entry name" value="Rhodanese"/>
    <property type="match status" value="1"/>
</dbReference>
<name>A0A3A3G4H2_9BURK</name>
<keyword evidence="1" id="KW-0472">Membrane</keyword>
<reference evidence="4" key="1">
    <citation type="submission" date="2018-09" db="EMBL/GenBank/DDBJ databases">
        <authorList>
            <person name="Zhu H."/>
        </authorList>
    </citation>
    <scope>NUCLEOTIDE SEQUENCE [LARGE SCALE GENOMIC DNA]</scope>
    <source>
        <strain evidence="4">K1S02-23</strain>
    </source>
</reference>
<dbReference type="SMART" id="SM00450">
    <property type="entry name" value="RHOD"/>
    <property type="match status" value="1"/>
</dbReference>
<keyword evidence="1" id="KW-0812">Transmembrane</keyword>
<dbReference type="SUPFAM" id="SSF52821">
    <property type="entry name" value="Rhodanese/Cell cycle control phosphatase"/>
    <property type="match status" value="1"/>
</dbReference>
<feature type="transmembrane region" description="Helical" evidence="1">
    <location>
        <begin position="7"/>
        <end position="26"/>
    </location>
</feature>
<comment type="caution">
    <text evidence="3">The sequence shown here is derived from an EMBL/GenBank/DDBJ whole genome shotgun (WGS) entry which is preliminary data.</text>
</comment>
<dbReference type="EMBL" id="QYUQ01000002">
    <property type="protein sequence ID" value="RJG03393.1"/>
    <property type="molecule type" value="Genomic_DNA"/>
</dbReference>
<evidence type="ECO:0000313" key="4">
    <source>
        <dbReference type="Proteomes" id="UP000266327"/>
    </source>
</evidence>
<keyword evidence="4" id="KW-1185">Reference proteome</keyword>
<dbReference type="InterPro" id="IPR036873">
    <property type="entry name" value="Rhodanese-like_dom_sf"/>
</dbReference>